<dbReference type="Proteomes" id="UP001055093">
    <property type="component" value="Unassembled WGS sequence"/>
</dbReference>
<evidence type="ECO:0000256" key="1">
    <source>
        <dbReference type="SAM" id="MobiDB-lite"/>
    </source>
</evidence>
<keyword evidence="3" id="KW-1185">Reference proteome</keyword>
<reference evidence="2" key="1">
    <citation type="journal article" date="2021" name="Front. Microbiol.">
        <title>Comprehensive Comparative Genomics and Phenotyping of Methylobacterium Species.</title>
        <authorList>
            <person name="Alessa O."/>
            <person name="Ogura Y."/>
            <person name="Fujitani Y."/>
            <person name="Takami H."/>
            <person name="Hayashi T."/>
            <person name="Sahin N."/>
            <person name="Tani A."/>
        </authorList>
    </citation>
    <scope>NUCLEOTIDE SEQUENCE</scope>
    <source>
        <strain evidence="2">DSM 14458</strain>
    </source>
</reference>
<evidence type="ECO:0000313" key="3">
    <source>
        <dbReference type="Proteomes" id="UP001055093"/>
    </source>
</evidence>
<proteinExistence type="predicted"/>
<feature type="region of interest" description="Disordered" evidence="1">
    <location>
        <begin position="40"/>
        <end position="76"/>
    </location>
</feature>
<comment type="caution">
    <text evidence="2">The sequence shown here is derived from an EMBL/GenBank/DDBJ whole genome shotgun (WGS) entry which is preliminary data.</text>
</comment>
<gene>
    <name evidence="2" type="ORF">BGCPKDLD_3136</name>
</gene>
<accession>A0ABQ4UWE5</accession>
<reference evidence="2" key="2">
    <citation type="submission" date="2021-08" db="EMBL/GenBank/DDBJ databases">
        <authorList>
            <person name="Tani A."/>
            <person name="Ola A."/>
            <person name="Ogura Y."/>
            <person name="Katsura K."/>
            <person name="Hayashi T."/>
        </authorList>
    </citation>
    <scope>NUCLEOTIDE SEQUENCE</scope>
    <source>
        <strain evidence="2">DSM 14458</strain>
    </source>
</reference>
<dbReference type="EMBL" id="BPRE01000009">
    <property type="protein sequence ID" value="GJE76542.1"/>
    <property type="molecule type" value="Genomic_DNA"/>
</dbReference>
<organism evidence="2 3">
    <name type="scientific">Methylorubrum suomiense</name>
    <dbReference type="NCBI Taxonomy" id="144191"/>
    <lineage>
        <taxon>Bacteria</taxon>
        <taxon>Pseudomonadati</taxon>
        <taxon>Pseudomonadota</taxon>
        <taxon>Alphaproteobacteria</taxon>
        <taxon>Hyphomicrobiales</taxon>
        <taxon>Methylobacteriaceae</taxon>
        <taxon>Methylorubrum</taxon>
    </lineage>
</organism>
<name>A0ABQ4UWE5_9HYPH</name>
<evidence type="ECO:0000313" key="2">
    <source>
        <dbReference type="EMBL" id="GJE76542.1"/>
    </source>
</evidence>
<protein>
    <submittedName>
        <fullName evidence="2">Uncharacterized protein</fullName>
    </submittedName>
</protein>
<sequence length="76" mass="8520">MKWFALRPRDPADPRWPLRRTQQVDLKAEGPEDARRRFGAAYPSEPFGTPAQPLPHRGAGSFHGDAEALLVEEPEA</sequence>